<proteinExistence type="predicted"/>
<reference evidence="2" key="2">
    <citation type="submission" date="2021-12" db="EMBL/GenBank/DDBJ databases">
        <title>Resequencing data analysis of finger millet.</title>
        <authorList>
            <person name="Hatakeyama M."/>
            <person name="Aluri S."/>
            <person name="Balachadran M.T."/>
            <person name="Sivarajan S.R."/>
            <person name="Poveda L."/>
            <person name="Shimizu-Inatsugi R."/>
            <person name="Schlapbach R."/>
            <person name="Sreeman S.M."/>
            <person name="Shimizu K.K."/>
        </authorList>
    </citation>
    <scope>NUCLEOTIDE SEQUENCE</scope>
</reference>
<evidence type="ECO:0000313" key="3">
    <source>
        <dbReference type="Proteomes" id="UP001054889"/>
    </source>
</evidence>
<reference evidence="2" key="1">
    <citation type="journal article" date="2018" name="DNA Res.">
        <title>Multiple hybrid de novo genome assembly of finger millet, an orphan allotetraploid crop.</title>
        <authorList>
            <person name="Hatakeyama M."/>
            <person name="Aluri S."/>
            <person name="Balachadran M.T."/>
            <person name="Sivarajan S.R."/>
            <person name="Patrignani A."/>
            <person name="Gruter S."/>
            <person name="Poveda L."/>
            <person name="Shimizu-Inatsugi R."/>
            <person name="Baeten J."/>
            <person name="Francoijs K.J."/>
            <person name="Nataraja K.N."/>
            <person name="Reddy Y.A.N."/>
            <person name="Phadnis S."/>
            <person name="Ravikumar R.L."/>
            <person name="Schlapbach R."/>
            <person name="Sreeman S.M."/>
            <person name="Shimizu K.K."/>
        </authorList>
    </citation>
    <scope>NUCLEOTIDE SEQUENCE</scope>
</reference>
<dbReference type="AlphaFoldDB" id="A0AAV5BKP1"/>
<feature type="region of interest" description="Disordered" evidence="1">
    <location>
        <begin position="75"/>
        <end position="102"/>
    </location>
</feature>
<feature type="region of interest" description="Disordered" evidence="1">
    <location>
        <begin position="1"/>
        <end position="49"/>
    </location>
</feature>
<name>A0AAV5BKP1_ELECO</name>
<protein>
    <submittedName>
        <fullName evidence="2">Uncharacterized protein</fullName>
    </submittedName>
</protein>
<dbReference type="Proteomes" id="UP001054889">
    <property type="component" value="Unassembled WGS sequence"/>
</dbReference>
<sequence>MLAHHQQPPHYSNKYPWSSSPSTLGTGGLTGGKRPFWSTGGGVDDEKPDNVGAVMSDPSKISMAIATAINSYMGKDGQVTGSKDGESSSNNKWGVVESLPPP</sequence>
<evidence type="ECO:0000313" key="2">
    <source>
        <dbReference type="EMBL" id="GJM86986.1"/>
    </source>
</evidence>
<keyword evidence="3" id="KW-1185">Reference proteome</keyword>
<comment type="caution">
    <text evidence="2">The sequence shown here is derived from an EMBL/GenBank/DDBJ whole genome shotgun (WGS) entry which is preliminary data.</text>
</comment>
<accession>A0AAV5BKP1</accession>
<organism evidence="2 3">
    <name type="scientific">Eleusine coracana subsp. coracana</name>
    <dbReference type="NCBI Taxonomy" id="191504"/>
    <lineage>
        <taxon>Eukaryota</taxon>
        <taxon>Viridiplantae</taxon>
        <taxon>Streptophyta</taxon>
        <taxon>Embryophyta</taxon>
        <taxon>Tracheophyta</taxon>
        <taxon>Spermatophyta</taxon>
        <taxon>Magnoliopsida</taxon>
        <taxon>Liliopsida</taxon>
        <taxon>Poales</taxon>
        <taxon>Poaceae</taxon>
        <taxon>PACMAD clade</taxon>
        <taxon>Chloridoideae</taxon>
        <taxon>Cynodonteae</taxon>
        <taxon>Eleusininae</taxon>
        <taxon>Eleusine</taxon>
    </lineage>
</organism>
<evidence type="ECO:0000256" key="1">
    <source>
        <dbReference type="SAM" id="MobiDB-lite"/>
    </source>
</evidence>
<gene>
    <name evidence="2" type="primary">ga02895</name>
    <name evidence="2" type="ORF">PR202_ga02895</name>
</gene>
<dbReference type="EMBL" id="BQKI01000001">
    <property type="protein sequence ID" value="GJM86986.1"/>
    <property type="molecule type" value="Genomic_DNA"/>
</dbReference>